<comment type="caution">
    <text evidence="2">The sequence shown here is derived from an EMBL/GenBank/DDBJ whole genome shotgun (WGS) entry which is preliminary data.</text>
</comment>
<name>A0A841JUK1_9BACT</name>
<gene>
    <name evidence="2" type="ORF">HNQ77_002982</name>
</gene>
<evidence type="ECO:0000313" key="3">
    <source>
        <dbReference type="Proteomes" id="UP000538666"/>
    </source>
</evidence>
<reference evidence="2 3" key="1">
    <citation type="submission" date="2020-08" db="EMBL/GenBank/DDBJ databases">
        <title>Genomic Encyclopedia of Type Strains, Phase IV (KMG-IV): sequencing the most valuable type-strain genomes for metagenomic binning, comparative biology and taxonomic classification.</title>
        <authorList>
            <person name="Goeker M."/>
        </authorList>
    </citation>
    <scope>NUCLEOTIDE SEQUENCE [LARGE SCALE GENOMIC DNA]</scope>
    <source>
        <strain evidence="2 3">DSM 103733</strain>
    </source>
</reference>
<feature type="coiled-coil region" evidence="1">
    <location>
        <begin position="8"/>
        <end position="35"/>
    </location>
</feature>
<accession>A0A841JUK1</accession>
<keyword evidence="1" id="KW-0175">Coiled coil</keyword>
<proteinExistence type="predicted"/>
<dbReference type="RefSeq" id="WP_050059439.1">
    <property type="nucleotide sequence ID" value="NZ_JACHEK010000005.1"/>
</dbReference>
<sequence length="140" mass="15500">MTGILDRNEKAASHLQLLRSLANELERAMQAIAHNALSELEESVANQQVLSAQLDEWADDLDAPVDASPAASQTRIDEDLMQQIYAANDRLQNLNHRYSILLKLSSHSVALMASLFSSFKGQFQEAPGAGLKHHTWSCQM</sequence>
<protein>
    <submittedName>
        <fullName evidence="2">Phage terminase small subunit</fullName>
    </submittedName>
</protein>
<keyword evidence="3" id="KW-1185">Reference proteome</keyword>
<organism evidence="2 3">
    <name type="scientific">Silvibacterium bohemicum</name>
    <dbReference type="NCBI Taxonomy" id="1577686"/>
    <lineage>
        <taxon>Bacteria</taxon>
        <taxon>Pseudomonadati</taxon>
        <taxon>Acidobacteriota</taxon>
        <taxon>Terriglobia</taxon>
        <taxon>Terriglobales</taxon>
        <taxon>Acidobacteriaceae</taxon>
        <taxon>Silvibacterium</taxon>
    </lineage>
</organism>
<dbReference type="Proteomes" id="UP000538666">
    <property type="component" value="Unassembled WGS sequence"/>
</dbReference>
<dbReference type="EMBL" id="JACHEK010000005">
    <property type="protein sequence ID" value="MBB6145026.1"/>
    <property type="molecule type" value="Genomic_DNA"/>
</dbReference>
<evidence type="ECO:0000256" key="1">
    <source>
        <dbReference type="SAM" id="Coils"/>
    </source>
</evidence>
<dbReference type="AlphaFoldDB" id="A0A841JUK1"/>
<evidence type="ECO:0000313" key="2">
    <source>
        <dbReference type="EMBL" id="MBB6145026.1"/>
    </source>
</evidence>